<evidence type="ECO:0000313" key="2">
    <source>
        <dbReference type="Proteomes" id="UP001266305"/>
    </source>
</evidence>
<feature type="non-terminal residue" evidence="1">
    <location>
        <position position="99"/>
    </location>
</feature>
<reference evidence="1 2" key="1">
    <citation type="submission" date="2023-05" db="EMBL/GenBank/DDBJ databases">
        <title>B98-5 Cell Line De Novo Hybrid Assembly: An Optical Mapping Approach.</title>
        <authorList>
            <person name="Kananen K."/>
            <person name="Auerbach J.A."/>
            <person name="Kautto E."/>
            <person name="Blachly J.S."/>
        </authorList>
    </citation>
    <scope>NUCLEOTIDE SEQUENCE [LARGE SCALE GENOMIC DNA]</scope>
    <source>
        <strain evidence="1">B95-8</strain>
        <tissue evidence="1">Cell line</tissue>
    </source>
</reference>
<evidence type="ECO:0000313" key="1">
    <source>
        <dbReference type="EMBL" id="KAK2092498.1"/>
    </source>
</evidence>
<sequence>MPKAHLYTNGCFHNIIEVIKGWQLLDHKILPASPHNDQHLLADGPRLIDRGAHTANTIELVGFAETDLTAMVGPEVSASALLLDTGLLSQLRRDIEDIL</sequence>
<dbReference type="EMBL" id="JASSZA010000015">
    <property type="protein sequence ID" value="KAK2092498.1"/>
    <property type="molecule type" value="Genomic_DNA"/>
</dbReference>
<gene>
    <name evidence="1" type="ORF">P7K49_029026</name>
</gene>
<dbReference type="Proteomes" id="UP001266305">
    <property type="component" value="Unassembled WGS sequence"/>
</dbReference>
<keyword evidence="2" id="KW-1185">Reference proteome</keyword>
<organism evidence="1 2">
    <name type="scientific">Saguinus oedipus</name>
    <name type="common">Cotton-top tamarin</name>
    <name type="synonym">Oedipomidas oedipus</name>
    <dbReference type="NCBI Taxonomy" id="9490"/>
    <lineage>
        <taxon>Eukaryota</taxon>
        <taxon>Metazoa</taxon>
        <taxon>Chordata</taxon>
        <taxon>Craniata</taxon>
        <taxon>Vertebrata</taxon>
        <taxon>Euteleostomi</taxon>
        <taxon>Mammalia</taxon>
        <taxon>Eutheria</taxon>
        <taxon>Euarchontoglires</taxon>
        <taxon>Primates</taxon>
        <taxon>Haplorrhini</taxon>
        <taxon>Platyrrhini</taxon>
        <taxon>Cebidae</taxon>
        <taxon>Callitrichinae</taxon>
        <taxon>Saguinus</taxon>
    </lineage>
</organism>
<accession>A0ABQ9U798</accession>
<name>A0ABQ9U798_SAGOE</name>
<proteinExistence type="predicted"/>
<comment type="caution">
    <text evidence="1">The sequence shown here is derived from an EMBL/GenBank/DDBJ whole genome shotgun (WGS) entry which is preliminary data.</text>
</comment>
<protein>
    <submittedName>
        <fullName evidence="1">Uncharacterized protein</fullName>
    </submittedName>
</protein>